<evidence type="ECO:0000313" key="6">
    <source>
        <dbReference type="EMBL" id="QWL63346.1"/>
    </source>
</evidence>
<dbReference type="SUPFAM" id="SSF103473">
    <property type="entry name" value="MFS general substrate transporter"/>
    <property type="match status" value="1"/>
</dbReference>
<feature type="region of interest" description="Disordered" evidence="4">
    <location>
        <begin position="405"/>
        <end position="435"/>
    </location>
</feature>
<proteinExistence type="predicted"/>
<dbReference type="InterPro" id="IPR052524">
    <property type="entry name" value="MFS_Cyanate_Porter"/>
</dbReference>
<dbReference type="EMBL" id="CP053881">
    <property type="protein sequence ID" value="QWL63346.1"/>
    <property type="molecule type" value="Genomic_DNA"/>
</dbReference>
<feature type="transmembrane region" description="Helical" evidence="5">
    <location>
        <begin position="107"/>
        <end position="130"/>
    </location>
</feature>
<dbReference type="PANTHER" id="PTHR23523">
    <property type="match status" value="1"/>
</dbReference>
<dbReference type="InterPro" id="IPR011701">
    <property type="entry name" value="MFS"/>
</dbReference>
<keyword evidence="2 5" id="KW-1133">Transmembrane helix</keyword>
<sequence length="435" mass="46112">MSKGTFELPAEARRQQFALLVLVILTGLNLRPFLTAIGPLSGEIGRALSLGMDTLAWLTLLPLWLIGVGVLLTPRLRSLASPATLLGLALLLLAAGSALRFDAQSGALLITTAALCGLGSALVQGVLPALIKQHFARKVPQVMGIFSACMMGGGALGASLTPRLAASLDWSLALALWSLPLLLALVWLGWKVRLPSTAAVAIPHGEQRLITLPRSWLLIVCFGIINSGYGIVVAWLAPAYMANGWNAAQAGELVAWLALAQTASGLGLPLLAARSLDRRPWMGLAIAMQLAGFGGLWLAPASAPILWCMLCGAGLGGSFSLIMVIALDHLPDPRRAGTLSALMQGFGFMLAATGPWVAARLYHLFGDFAAAWQWQLGGLLLMSLLVLRLDPRHYPASWGYRPPASQPFRRPSQPALRPKATHRPEAGVLGITRRG</sequence>
<evidence type="ECO:0000256" key="5">
    <source>
        <dbReference type="SAM" id="Phobius"/>
    </source>
</evidence>
<dbReference type="InterPro" id="IPR036259">
    <property type="entry name" value="MFS_trans_sf"/>
</dbReference>
<evidence type="ECO:0000256" key="3">
    <source>
        <dbReference type="ARBA" id="ARBA00023136"/>
    </source>
</evidence>
<dbReference type="AlphaFoldDB" id="A0ABD7EQG6"/>
<evidence type="ECO:0000313" key="7">
    <source>
        <dbReference type="Proteomes" id="UP000679312"/>
    </source>
</evidence>
<dbReference type="Pfam" id="PF07690">
    <property type="entry name" value="MFS_1"/>
    <property type="match status" value="1"/>
</dbReference>
<dbReference type="Gene3D" id="1.20.1250.20">
    <property type="entry name" value="MFS general substrate transporter like domains"/>
    <property type="match status" value="1"/>
</dbReference>
<dbReference type="Proteomes" id="UP000679312">
    <property type="component" value="Chromosome"/>
</dbReference>
<feature type="transmembrane region" description="Helical" evidence="5">
    <location>
        <begin position="216"/>
        <end position="241"/>
    </location>
</feature>
<reference evidence="6 7" key="1">
    <citation type="journal article" date="2021" name="Front. Microbiol.">
        <title>Prevalence and Genetic Analysis of Chromosomal mcr-3/7 in Aeromonas From U.S. Animal-Derived Samples.</title>
        <authorList>
            <person name="Wang Y."/>
            <person name="Hou N."/>
            <person name="Rasooly R."/>
            <person name="Gu Y."/>
            <person name="He X."/>
        </authorList>
    </citation>
    <scope>NUCLEOTIDE SEQUENCE [LARGE SCALE GENOMIC DNA]</scope>
    <source>
        <strain evidence="6 7">4608</strain>
    </source>
</reference>
<feature type="transmembrane region" description="Helical" evidence="5">
    <location>
        <begin position="304"/>
        <end position="327"/>
    </location>
</feature>
<feature type="transmembrane region" description="Helical" evidence="5">
    <location>
        <begin position="79"/>
        <end position="101"/>
    </location>
</feature>
<gene>
    <name evidence="6" type="ORF">HQ399_14340</name>
</gene>
<organism evidence="6 7">
    <name type="scientific">Aeromonas jandaei</name>
    <dbReference type="NCBI Taxonomy" id="650"/>
    <lineage>
        <taxon>Bacteria</taxon>
        <taxon>Pseudomonadati</taxon>
        <taxon>Pseudomonadota</taxon>
        <taxon>Gammaproteobacteria</taxon>
        <taxon>Aeromonadales</taxon>
        <taxon>Aeromonadaceae</taxon>
        <taxon>Aeromonas</taxon>
    </lineage>
</organism>
<evidence type="ECO:0000256" key="1">
    <source>
        <dbReference type="ARBA" id="ARBA00022692"/>
    </source>
</evidence>
<dbReference type="PANTHER" id="PTHR23523:SF1">
    <property type="entry name" value="CYANATE TRANSPORT PROTEIN CYNX"/>
    <property type="match status" value="1"/>
</dbReference>
<feature type="transmembrane region" description="Helical" evidence="5">
    <location>
        <begin position="253"/>
        <end position="273"/>
    </location>
</feature>
<evidence type="ECO:0000256" key="2">
    <source>
        <dbReference type="ARBA" id="ARBA00022989"/>
    </source>
</evidence>
<feature type="transmembrane region" description="Helical" evidence="5">
    <location>
        <begin position="142"/>
        <end position="160"/>
    </location>
</feature>
<feature type="transmembrane region" description="Helical" evidence="5">
    <location>
        <begin position="280"/>
        <end position="298"/>
    </location>
</feature>
<keyword evidence="1 5" id="KW-0812">Transmembrane</keyword>
<feature type="transmembrane region" description="Helical" evidence="5">
    <location>
        <begin position="371"/>
        <end position="389"/>
    </location>
</feature>
<feature type="transmembrane region" description="Helical" evidence="5">
    <location>
        <begin position="172"/>
        <end position="190"/>
    </location>
</feature>
<accession>A0ABD7EQG6</accession>
<protein>
    <submittedName>
        <fullName evidence="6">MFS transporter</fullName>
    </submittedName>
</protein>
<feature type="transmembrane region" description="Helical" evidence="5">
    <location>
        <begin position="339"/>
        <end position="359"/>
    </location>
</feature>
<name>A0ABD7EQG6_AERJA</name>
<keyword evidence="3 5" id="KW-0472">Membrane</keyword>
<dbReference type="RefSeq" id="WP_215801504.1">
    <property type="nucleotide sequence ID" value="NZ_CP053881.1"/>
</dbReference>
<feature type="transmembrane region" description="Helical" evidence="5">
    <location>
        <begin position="17"/>
        <end position="34"/>
    </location>
</feature>
<feature type="transmembrane region" description="Helical" evidence="5">
    <location>
        <begin position="54"/>
        <end position="72"/>
    </location>
</feature>
<evidence type="ECO:0000256" key="4">
    <source>
        <dbReference type="SAM" id="MobiDB-lite"/>
    </source>
</evidence>